<evidence type="ECO:0000313" key="3">
    <source>
        <dbReference type="Proteomes" id="UP000283269"/>
    </source>
</evidence>
<proteinExistence type="predicted"/>
<evidence type="ECO:0000259" key="1">
    <source>
        <dbReference type="PROSITE" id="PS50181"/>
    </source>
</evidence>
<dbReference type="InterPro" id="IPR036047">
    <property type="entry name" value="F-box-like_dom_sf"/>
</dbReference>
<feature type="domain" description="F-box" evidence="1">
    <location>
        <begin position="1"/>
        <end position="49"/>
    </location>
</feature>
<dbReference type="Proteomes" id="UP000283269">
    <property type="component" value="Unassembled WGS sequence"/>
</dbReference>
<dbReference type="OrthoDB" id="3226064at2759"/>
<protein>
    <recommendedName>
        <fullName evidence="1">F-box domain-containing protein</fullName>
    </recommendedName>
</protein>
<feature type="non-terminal residue" evidence="2">
    <location>
        <position position="279"/>
    </location>
</feature>
<name>A0A409W189_PSICY</name>
<dbReference type="InterPro" id="IPR001810">
    <property type="entry name" value="F-box_dom"/>
</dbReference>
<comment type="caution">
    <text evidence="2">The sequence shown here is derived from an EMBL/GenBank/DDBJ whole genome shotgun (WGS) entry which is preliminary data.</text>
</comment>
<dbReference type="PROSITE" id="PS50181">
    <property type="entry name" value="FBOX"/>
    <property type="match status" value="1"/>
</dbReference>
<dbReference type="SUPFAM" id="SSF81383">
    <property type="entry name" value="F-box domain"/>
    <property type="match status" value="1"/>
</dbReference>
<dbReference type="InParanoid" id="A0A409W189"/>
<gene>
    <name evidence="2" type="ORF">CVT25_008046</name>
</gene>
<evidence type="ECO:0000313" key="2">
    <source>
        <dbReference type="EMBL" id="PPQ72289.1"/>
    </source>
</evidence>
<dbReference type="AlphaFoldDB" id="A0A409W189"/>
<keyword evidence="3" id="KW-1185">Reference proteome</keyword>
<dbReference type="Gene3D" id="1.20.1280.50">
    <property type="match status" value="1"/>
</dbReference>
<sequence length="279" mass="31986">MSLTDLPVELIENVLIYCDPIEVAHCAQTCTSLRNLIYFAEYSKLWRELYLMQPLDDPRQCISHDGTPAPKPIAWRDELQRIIRMRSVITADDGFAILKPGELKETLKTLLHLVCNVPPLTSFGDVSMNLVWVAVMLGAGFLDRLESREGKDVTERQRTGRLHTYYGITTDDAKAYKRVNSRVFVYSLPNYRPETEYGPFFSTGEVNWEHMQAIHHVVSMHLVDLQDEAEFKFPIFPLSLPFIQSTIPPEVVLDEESDWAGVAGPWSMSFCFYAHRDLL</sequence>
<organism evidence="2 3">
    <name type="scientific">Psilocybe cyanescens</name>
    <dbReference type="NCBI Taxonomy" id="93625"/>
    <lineage>
        <taxon>Eukaryota</taxon>
        <taxon>Fungi</taxon>
        <taxon>Dikarya</taxon>
        <taxon>Basidiomycota</taxon>
        <taxon>Agaricomycotina</taxon>
        <taxon>Agaricomycetes</taxon>
        <taxon>Agaricomycetidae</taxon>
        <taxon>Agaricales</taxon>
        <taxon>Agaricineae</taxon>
        <taxon>Strophariaceae</taxon>
        <taxon>Psilocybe</taxon>
    </lineage>
</organism>
<dbReference type="CDD" id="cd09917">
    <property type="entry name" value="F-box_SF"/>
    <property type="match status" value="1"/>
</dbReference>
<accession>A0A409W189</accession>
<reference evidence="2 3" key="1">
    <citation type="journal article" date="2018" name="Evol. Lett.">
        <title>Horizontal gene cluster transfer increased hallucinogenic mushroom diversity.</title>
        <authorList>
            <person name="Reynolds H.T."/>
            <person name="Vijayakumar V."/>
            <person name="Gluck-Thaler E."/>
            <person name="Korotkin H.B."/>
            <person name="Matheny P.B."/>
            <person name="Slot J.C."/>
        </authorList>
    </citation>
    <scope>NUCLEOTIDE SEQUENCE [LARGE SCALE GENOMIC DNA]</scope>
    <source>
        <strain evidence="2 3">2631</strain>
    </source>
</reference>
<dbReference type="STRING" id="93625.A0A409W189"/>
<dbReference type="Pfam" id="PF00646">
    <property type="entry name" value="F-box"/>
    <property type="match status" value="1"/>
</dbReference>
<dbReference type="EMBL" id="NHYD01003825">
    <property type="protein sequence ID" value="PPQ72289.1"/>
    <property type="molecule type" value="Genomic_DNA"/>
</dbReference>